<protein>
    <recommendedName>
        <fullName evidence="4">B box-type domain-containing protein</fullName>
    </recommendedName>
</protein>
<dbReference type="Gene3D" id="2.120.10.80">
    <property type="entry name" value="Kelch-type beta propeller"/>
    <property type="match status" value="1"/>
</dbReference>
<dbReference type="SUPFAM" id="SSF50965">
    <property type="entry name" value="Galactose oxidase, central domain"/>
    <property type="match status" value="1"/>
</dbReference>
<dbReference type="InterPro" id="IPR011043">
    <property type="entry name" value="Gal_Oxase/kelch_b-propeller"/>
</dbReference>
<sequence length="598" mass="67396">MSFIKKCLHSTKVPEFICFKCYVLLCSSCITTHNREFDHIQYCDNIDVIKFTFDQIVNNKVRCNEGQSESGEDESFEQPGSQHISDQFSALWVSIKELAAKHQSLAASQNEIVQHFTQAHEKLTIEEHRLKKPISETMDTIENQLDSKLADLKHLVSIANINKSIHNQNANHSSSDNRTISSANDEHSTTTNPTIISSIAAHSTLIPFIQSNTNSLFNINNNHVTTHGINIAELLEQYKNNSDALILDLVYKFYKLRTISGDFKPLENYRVSIDPSGLNKLMEAIQQTITVVPITDNKTTATTTTTSTTMTTTDTTVNSTTTTTTTNNKKETYIFATHRGQGATLIGENTITEIDLGYNFTSTHNSVVSVGQHIFIFGGLNNGAKFCRFSIQSKTLDKIGDITDVEGGIWISACYDGMDHIYLVNGHALSRTDRFNIKTFKFEKTPHRLSESSKVQIISFFYKGLLYSMSQEDSLLHIFNPADQSLLEYKLNNIDLQALSSSACTDGNGNIYLYQSRKFVKFNVESKKLDTLKSIGSDSMACLSMVYQKVSENQSFIYLLGGSNYRNHRYSILENKWERFYTSDDHNRNYCGSAIISF</sequence>
<feature type="region of interest" description="Disordered" evidence="1">
    <location>
        <begin position="167"/>
        <end position="191"/>
    </location>
</feature>
<dbReference type="GeneID" id="31359420"/>
<evidence type="ECO:0000256" key="1">
    <source>
        <dbReference type="SAM" id="MobiDB-lite"/>
    </source>
</evidence>
<dbReference type="EMBL" id="ADBJ01000017">
    <property type="protein sequence ID" value="EFA83143.1"/>
    <property type="molecule type" value="Genomic_DNA"/>
</dbReference>
<dbReference type="InterPro" id="IPR015915">
    <property type="entry name" value="Kelch-typ_b-propeller"/>
</dbReference>
<keyword evidence="3" id="KW-1185">Reference proteome</keyword>
<organism evidence="2 3">
    <name type="scientific">Heterostelium pallidum (strain ATCC 26659 / Pp 5 / PN500)</name>
    <name type="common">Cellular slime mold</name>
    <name type="synonym">Polysphondylium pallidum</name>
    <dbReference type="NCBI Taxonomy" id="670386"/>
    <lineage>
        <taxon>Eukaryota</taxon>
        <taxon>Amoebozoa</taxon>
        <taxon>Evosea</taxon>
        <taxon>Eumycetozoa</taxon>
        <taxon>Dictyostelia</taxon>
        <taxon>Acytosteliales</taxon>
        <taxon>Acytosteliaceae</taxon>
        <taxon>Heterostelium</taxon>
    </lineage>
</organism>
<evidence type="ECO:0000313" key="2">
    <source>
        <dbReference type="EMBL" id="EFA83143.1"/>
    </source>
</evidence>
<accession>D3B5J5</accession>
<reference evidence="2 3" key="1">
    <citation type="journal article" date="2011" name="Genome Res.">
        <title>Phylogeny-wide analysis of social amoeba genomes highlights ancient origins for complex intercellular communication.</title>
        <authorList>
            <person name="Heidel A.J."/>
            <person name="Lawal H.M."/>
            <person name="Felder M."/>
            <person name="Schilde C."/>
            <person name="Helps N.R."/>
            <person name="Tunggal B."/>
            <person name="Rivero F."/>
            <person name="John U."/>
            <person name="Schleicher M."/>
            <person name="Eichinger L."/>
            <person name="Platzer M."/>
            <person name="Noegel A.A."/>
            <person name="Schaap P."/>
            <person name="Gloeckner G."/>
        </authorList>
    </citation>
    <scope>NUCLEOTIDE SEQUENCE [LARGE SCALE GENOMIC DNA]</scope>
    <source>
        <strain evidence="3">ATCC 26659 / Pp 5 / PN500</strain>
    </source>
</reference>
<dbReference type="InParanoid" id="D3B5J5"/>
<dbReference type="Proteomes" id="UP000001396">
    <property type="component" value="Unassembled WGS sequence"/>
</dbReference>
<feature type="compositionally biased region" description="Polar residues" evidence="1">
    <location>
        <begin position="167"/>
        <end position="183"/>
    </location>
</feature>
<name>D3B5J5_HETP5</name>
<proteinExistence type="predicted"/>
<dbReference type="AlphaFoldDB" id="D3B5J5"/>
<comment type="caution">
    <text evidence="2">The sequence shown here is derived from an EMBL/GenBank/DDBJ whole genome shotgun (WGS) entry which is preliminary data.</text>
</comment>
<dbReference type="RefSeq" id="XP_020435260.1">
    <property type="nucleotide sequence ID" value="XM_020574846.1"/>
</dbReference>
<evidence type="ECO:0008006" key="4">
    <source>
        <dbReference type="Google" id="ProtNLM"/>
    </source>
</evidence>
<gene>
    <name evidence="2" type="ORF">PPL_03933</name>
</gene>
<evidence type="ECO:0000313" key="3">
    <source>
        <dbReference type="Proteomes" id="UP000001396"/>
    </source>
</evidence>